<name>A0A382QP58_9ZZZZ</name>
<accession>A0A382QP58</accession>
<gene>
    <name evidence="1" type="ORF">METZ01_LOCUS339601</name>
</gene>
<protein>
    <submittedName>
        <fullName evidence="1">Uncharacterized protein</fullName>
    </submittedName>
</protein>
<sequence>KDGFIFDLPQLFQGNATLFVGRPGLKNLRRP</sequence>
<evidence type="ECO:0000313" key="1">
    <source>
        <dbReference type="EMBL" id="SVC86747.1"/>
    </source>
</evidence>
<organism evidence="1">
    <name type="scientific">marine metagenome</name>
    <dbReference type="NCBI Taxonomy" id="408172"/>
    <lineage>
        <taxon>unclassified sequences</taxon>
        <taxon>metagenomes</taxon>
        <taxon>ecological metagenomes</taxon>
    </lineage>
</organism>
<reference evidence="1" key="1">
    <citation type="submission" date="2018-05" db="EMBL/GenBank/DDBJ databases">
        <authorList>
            <person name="Lanie J.A."/>
            <person name="Ng W.-L."/>
            <person name="Kazmierczak K.M."/>
            <person name="Andrzejewski T.M."/>
            <person name="Davidsen T.M."/>
            <person name="Wayne K.J."/>
            <person name="Tettelin H."/>
            <person name="Glass J.I."/>
            <person name="Rusch D."/>
            <person name="Podicherti R."/>
            <person name="Tsui H.-C.T."/>
            <person name="Winkler M.E."/>
        </authorList>
    </citation>
    <scope>NUCLEOTIDE SEQUENCE</scope>
</reference>
<dbReference type="AlphaFoldDB" id="A0A382QP58"/>
<proteinExistence type="predicted"/>
<feature type="non-terminal residue" evidence="1">
    <location>
        <position position="1"/>
    </location>
</feature>
<dbReference type="EMBL" id="UINC01115598">
    <property type="protein sequence ID" value="SVC86747.1"/>
    <property type="molecule type" value="Genomic_DNA"/>
</dbReference>